<organism evidence="1 2">
    <name type="scientific">Caldicellulosiruptor acetigenus (strain ATCC 700853 / DSM 12137 / I77R1B)</name>
    <name type="common">Caldicellulosiruptor kristjanssonii</name>
    <dbReference type="NCBI Taxonomy" id="632335"/>
    <lineage>
        <taxon>Bacteria</taxon>
        <taxon>Bacillati</taxon>
        <taxon>Bacillota</taxon>
        <taxon>Bacillota incertae sedis</taxon>
        <taxon>Caldicellulosiruptorales</taxon>
        <taxon>Caldicellulosiruptoraceae</taxon>
        <taxon>Caldicellulosiruptor</taxon>
    </lineage>
</organism>
<dbReference type="PANTHER" id="PTHR39550:SF1">
    <property type="entry name" value="SLL0658 PROTEIN"/>
    <property type="match status" value="1"/>
</dbReference>
<gene>
    <name evidence="1" type="ordered locus">Calkr_2014</name>
</gene>
<dbReference type="EMBL" id="CP002326">
    <property type="protein sequence ID" value="ADQ41486.1"/>
    <property type="molecule type" value="Genomic_DNA"/>
</dbReference>
<dbReference type="STRING" id="632335.Calkr_2014"/>
<dbReference type="Proteomes" id="UP000009256">
    <property type="component" value="Chromosome"/>
</dbReference>
<evidence type="ECO:0000313" key="2">
    <source>
        <dbReference type="Proteomes" id="UP000009256"/>
    </source>
</evidence>
<reference key="1">
    <citation type="submission" date="2010-11" db="EMBL/GenBank/DDBJ databases">
        <title>Complete sequence of chromosome of Caldicellulosiruptor kristjanssonii 177R1B.</title>
        <authorList>
            <consortium name="US DOE Joint Genome Institute"/>
            <person name="Lucas S."/>
            <person name="Copeland A."/>
            <person name="Lapidus A."/>
            <person name="Cheng J.-F."/>
            <person name="Bruce D."/>
            <person name="Goodwin L."/>
            <person name="Pitluck S."/>
            <person name="Davenport K."/>
            <person name="Detter J.C."/>
            <person name="Han C."/>
            <person name="Tapia R."/>
            <person name="Land M."/>
            <person name="Hauser L."/>
            <person name="Jeffries C."/>
            <person name="Kyrpides N."/>
            <person name="Ivanova N."/>
            <person name="Mikhailova N."/>
            <person name="Blumer-Schuette S.E."/>
            <person name="Kelly R.M."/>
            <person name="Woyke T."/>
        </authorList>
    </citation>
    <scope>NUCLEOTIDE SEQUENCE</scope>
    <source>
        <strain>177R1B</strain>
    </source>
</reference>
<dbReference type="InterPro" id="IPR021799">
    <property type="entry name" value="PIN-like_prokaryotic"/>
</dbReference>
<dbReference type="RefSeq" id="WP_013433209.1">
    <property type="nucleotide sequence ID" value="NC_014721.1"/>
</dbReference>
<dbReference type="HOGENOM" id="CLU_115769_0_1_9"/>
<accession>E4S4Y6</accession>
<evidence type="ECO:0000313" key="1">
    <source>
        <dbReference type="EMBL" id="ADQ41486.1"/>
    </source>
</evidence>
<dbReference type="Pfam" id="PF11848">
    <property type="entry name" value="DUF3368"/>
    <property type="match status" value="1"/>
</dbReference>
<dbReference type="KEGG" id="cki:Calkr_2014"/>
<proteinExistence type="predicted"/>
<protein>
    <submittedName>
        <fullName evidence="1">Nucleic acid binding protein</fullName>
    </submittedName>
</protein>
<sequence length="161" mass="18249">MLKVVVNSTPLIALNAVNQLSILEALYKKIIVPYGVYEEVFFKAPTNKKIDLSLFDYILIERVKNAYAKELLQTSLHKGEIEVILLAQEINADLCIIDDYLARKYASLFGLKVTGTIGVLLRAKENQLIKEIKPILNDLIKNGIYISQELYEHILTLANEN</sequence>
<reference evidence="1 2" key="2">
    <citation type="journal article" date="2011" name="J. Bacteriol.">
        <title>Complete genome sequences for the anaerobic, extremely thermophilic plant biomass-degrading bacteria Caldicellulosiruptor hydrothermalis, Caldicellulosiruptor kristjanssonii, Caldicellulosiruptor kronotskyensis, Caldicellulosiruptor owensenis, and Caldicellulosiruptor lactoaceticus.</title>
        <authorList>
            <person name="Blumer-Schuette S.E."/>
            <person name="Ozdemir I."/>
            <person name="Mistry D."/>
            <person name="Lucas S."/>
            <person name="Lapidus A."/>
            <person name="Cheng J.F."/>
            <person name="Goodwin L.A."/>
            <person name="Pitluck S."/>
            <person name="Land M.L."/>
            <person name="Hauser L.J."/>
            <person name="Woyke T."/>
            <person name="Mikhailova N."/>
            <person name="Pati A."/>
            <person name="Kyrpides N.C."/>
            <person name="Ivanova N."/>
            <person name="Detter J.C."/>
            <person name="Walston-Davenport K."/>
            <person name="Han S."/>
            <person name="Adams M.W."/>
            <person name="Kelly R.M."/>
        </authorList>
    </citation>
    <scope>NUCLEOTIDE SEQUENCE [LARGE SCALE GENOMIC DNA]</scope>
    <source>
        <strain evidence="2">ATCC 700853 / DSM 12137 / I77R1B</strain>
    </source>
</reference>
<name>E4S4Y6_CALA7</name>
<keyword evidence="2" id="KW-1185">Reference proteome</keyword>
<dbReference type="eggNOG" id="COG2405">
    <property type="taxonomic scope" value="Bacteria"/>
</dbReference>
<dbReference type="AlphaFoldDB" id="E4S4Y6"/>
<dbReference type="OrthoDB" id="2065688at2"/>
<dbReference type="PANTHER" id="PTHR39550">
    <property type="entry name" value="SLL0658 PROTEIN"/>
    <property type="match status" value="1"/>
</dbReference>